<feature type="transmembrane region" description="Helical" evidence="6">
    <location>
        <begin position="88"/>
        <end position="107"/>
    </location>
</feature>
<evidence type="ECO:0000313" key="7">
    <source>
        <dbReference type="EnsemblMetazoa" id="XP_020904880.1"/>
    </source>
</evidence>
<dbReference type="KEGG" id="epa:110243150"/>
<dbReference type="PANTHER" id="PTHR32001:SF1">
    <property type="entry name" value="KERATINOCYTE-ASSOCIATED PROTEIN 2"/>
    <property type="match status" value="1"/>
</dbReference>
<dbReference type="InterPro" id="IPR018614">
    <property type="entry name" value="KRTCAP2"/>
</dbReference>
<dbReference type="Pfam" id="PF09775">
    <property type="entry name" value="Keratin_assoc"/>
    <property type="match status" value="1"/>
</dbReference>
<dbReference type="PANTHER" id="PTHR32001">
    <property type="entry name" value="KERATINOCYTE-ASSOCIATED PROTEIN 2"/>
    <property type="match status" value="1"/>
</dbReference>
<evidence type="ECO:0000256" key="1">
    <source>
        <dbReference type="ARBA" id="ARBA00004141"/>
    </source>
</evidence>
<name>A0A913XHK6_EXADI</name>
<dbReference type="EnsemblMetazoa" id="XM_021049221.2">
    <property type="protein sequence ID" value="XP_020904880.1"/>
    <property type="gene ID" value="LOC110243150"/>
</dbReference>
<reference evidence="7" key="1">
    <citation type="submission" date="2022-11" db="UniProtKB">
        <authorList>
            <consortium name="EnsemblMetazoa"/>
        </authorList>
    </citation>
    <scope>IDENTIFICATION</scope>
</reference>
<evidence type="ECO:0000256" key="3">
    <source>
        <dbReference type="ARBA" id="ARBA00022692"/>
    </source>
</evidence>
<organism evidence="7 8">
    <name type="scientific">Exaiptasia diaphana</name>
    <name type="common">Tropical sea anemone</name>
    <name type="synonym">Aiptasia pulchella</name>
    <dbReference type="NCBI Taxonomy" id="2652724"/>
    <lineage>
        <taxon>Eukaryota</taxon>
        <taxon>Metazoa</taxon>
        <taxon>Cnidaria</taxon>
        <taxon>Anthozoa</taxon>
        <taxon>Hexacorallia</taxon>
        <taxon>Actiniaria</taxon>
        <taxon>Aiptasiidae</taxon>
        <taxon>Exaiptasia</taxon>
    </lineage>
</organism>
<sequence length="132" mass="14341">MAIPTAASGCFASILTVIIFASMQMFKQNLASSEWMTILGGFIGAQLFVFLLTAVGNFETMCFGKNFQTKLFPEVVACLGIAMFSSGLIHRVCVTTCFLFSAILLYYMNRLSSTAHTPVVTRPPPSKGKKGH</sequence>
<dbReference type="AlphaFoldDB" id="A0A913XHK6"/>
<dbReference type="OMA" id="ITIYYMN"/>
<protein>
    <recommendedName>
        <fullName evidence="9">Dolichyl-diphosphooligosaccharide--protein glycosyltransferase subunit KCP2</fullName>
    </recommendedName>
</protein>
<evidence type="ECO:0000256" key="6">
    <source>
        <dbReference type="SAM" id="Phobius"/>
    </source>
</evidence>
<keyword evidence="3 6" id="KW-0812">Transmembrane</keyword>
<keyword evidence="5 6" id="KW-0472">Membrane</keyword>
<feature type="transmembrane region" description="Helical" evidence="6">
    <location>
        <begin position="6"/>
        <end position="23"/>
    </location>
</feature>
<dbReference type="Proteomes" id="UP000887567">
    <property type="component" value="Unplaced"/>
</dbReference>
<evidence type="ECO:0000256" key="5">
    <source>
        <dbReference type="ARBA" id="ARBA00023136"/>
    </source>
</evidence>
<accession>A0A913XHK6</accession>
<comment type="subcellular location">
    <subcellularLocation>
        <location evidence="1">Membrane</location>
        <topology evidence="1">Multi-pass membrane protein</topology>
    </subcellularLocation>
</comment>
<dbReference type="RefSeq" id="XP_020904880.1">
    <property type="nucleotide sequence ID" value="XM_021049221.2"/>
</dbReference>
<evidence type="ECO:0000256" key="4">
    <source>
        <dbReference type="ARBA" id="ARBA00022989"/>
    </source>
</evidence>
<evidence type="ECO:0000256" key="2">
    <source>
        <dbReference type="ARBA" id="ARBA00007279"/>
    </source>
</evidence>
<dbReference type="GO" id="GO:0016020">
    <property type="term" value="C:membrane"/>
    <property type="evidence" value="ECO:0007669"/>
    <property type="project" value="UniProtKB-SubCell"/>
</dbReference>
<feature type="transmembrane region" description="Helical" evidence="6">
    <location>
        <begin position="35"/>
        <end position="55"/>
    </location>
</feature>
<keyword evidence="8" id="KW-1185">Reference proteome</keyword>
<keyword evidence="4 6" id="KW-1133">Transmembrane helix</keyword>
<evidence type="ECO:0008006" key="9">
    <source>
        <dbReference type="Google" id="ProtNLM"/>
    </source>
</evidence>
<proteinExistence type="inferred from homology"/>
<comment type="similarity">
    <text evidence="2">Belongs to the KRTCAP2 family.</text>
</comment>
<dbReference type="OrthoDB" id="1111004at2759"/>
<evidence type="ECO:0000313" key="8">
    <source>
        <dbReference type="Proteomes" id="UP000887567"/>
    </source>
</evidence>
<dbReference type="GeneID" id="110243150"/>